<feature type="region of interest" description="Disordered" evidence="2">
    <location>
        <begin position="1"/>
        <end position="54"/>
    </location>
</feature>
<reference evidence="3" key="1">
    <citation type="journal article" date="2021" name="Proc. Natl. Acad. Sci. U.S.A.">
        <title>A Catalog of Tens of Thousands of Viruses from Human Metagenomes Reveals Hidden Associations with Chronic Diseases.</title>
        <authorList>
            <person name="Tisza M.J."/>
            <person name="Buck C.B."/>
        </authorList>
    </citation>
    <scope>NUCLEOTIDE SEQUENCE</scope>
    <source>
        <strain evidence="3">CtZgu8</strain>
    </source>
</reference>
<feature type="compositionally biased region" description="Basic and acidic residues" evidence="2">
    <location>
        <begin position="186"/>
        <end position="201"/>
    </location>
</feature>
<feature type="region of interest" description="Disordered" evidence="2">
    <location>
        <begin position="165"/>
        <end position="224"/>
    </location>
</feature>
<protein>
    <submittedName>
        <fullName evidence="3">Minor structural protein</fullName>
    </submittedName>
</protein>
<accession>A0A8S5SKN0</accession>
<proteinExistence type="predicted"/>
<evidence type="ECO:0000256" key="2">
    <source>
        <dbReference type="SAM" id="MobiDB-lite"/>
    </source>
</evidence>
<dbReference type="EMBL" id="BK032617">
    <property type="protein sequence ID" value="DAF51569.1"/>
    <property type="molecule type" value="Genomic_DNA"/>
</dbReference>
<evidence type="ECO:0000313" key="3">
    <source>
        <dbReference type="EMBL" id="DAF51569.1"/>
    </source>
</evidence>
<sequence>MGHLRRPDFPAMIQRIERKNMDPANQNQNSDDNEAKKPENTGGEDWQSKFEGQRKVNRDLEKKLNEAYAKADKVDELEKQIAALQGKEAEYEAARKEQAVKDEALAAANQRILKAEVRAAASGKLTDPADALRYLDLSKFTVTADGGVDSQAIANSIGELLEQKPYLGKAEQAPSGANITPPSGTRDGDRHQGQLTRDDLKTMSPAEIVKAQQDGRLKDLLGAN</sequence>
<feature type="coiled-coil region" evidence="1">
    <location>
        <begin position="57"/>
        <end position="97"/>
    </location>
</feature>
<organism evidence="3">
    <name type="scientific">Siphoviridae sp. ctZgu8</name>
    <dbReference type="NCBI Taxonomy" id="2827893"/>
    <lineage>
        <taxon>Viruses</taxon>
        <taxon>Duplodnaviria</taxon>
        <taxon>Heunggongvirae</taxon>
        <taxon>Uroviricota</taxon>
        <taxon>Caudoviricetes</taxon>
    </lineage>
</organism>
<evidence type="ECO:0000256" key="1">
    <source>
        <dbReference type="SAM" id="Coils"/>
    </source>
</evidence>
<keyword evidence="1" id="KW-0175">Coiled coil</keyword>
<feature type="compositionally biased region" description="Basic and acidic residues" evidence="2">
    <location>
        <begin position="213"/>
        <end position="224"/>
    </location>
</feature>
<name>A0A8S5SKN0_9CAUD</name>